<dbReference type="OMA" id="IESISWF"/>
<feature type="transmembrane region" description="Helical" evidence="6">
    <location>
        <begin position="64"/>
        <end position="82"/>
    </location>
</feature>
<evidence type="ECO:0000313" key="8">
    <source>
        <dbReference type="Proteomes" id="UP000655225"/>
    </source>
</evidence>
<keyword evidence="5 6" id="KW-0472">Membrane</keyword>
<comment type="subcellular location">
    <subcellularLocation>
        <location evidence="1">Membrane</location>
        <topology evidence="1">Multi-pass membrane protein</topology>
    </subcellularLocation>
</comment>
<dbReference type="SUPFAM" id="SSF103473">
    <property type="entry name" value="MFS general substrate transporter"/>
    <property type="match status" value="1"/>
</dbReference>
<dbReference type="OrthoDB" id="8904098at2759"/>
<evidence type="ECO:0000256" key="4">
    <source>
        <dbReference type="ARBA" id="ARBA00022989"/>
    </source>
</evidence>
<keyword evidence="4 6" id="KW-1133">Transmembrane helix</keyword>
<evidence type="ECO:0000256" key="6">
    <source>
        <dbReference type="SAM" id="Phobius"/>
    </source>
</evidence>
<feature type="transmembrane region" description="Helical" evidence="6">
    <location>
        <begin position="214"/>
        <end position="234"/>
    </location>
</feature>
<feature type="transmembrane region" description="Helical" evidence="6">
    <location>
        <begin position="136"/>
        <end position="162"/>
    </location>
</feature>
<dbReference type="Pfam" id="PF00854">
    <property type="entry name" value="PTR2"/>
    <property type="match status" value="1"/>
</dbReference>
<sequence length="271" mass="30175">MDQIVAEEKMEFSSDQKQIKQQLSWGTKGVNESFEKVASYGLAPNMIFYLMRGYHLESVNGTTILFMRSAISNAMAIFGAFLSDSYLGRFRVIALGSFSSLLGMILIWLTAMIPQFKPPPCDQFTSSCKSATPAQLAILFSSYGLMSIGAGCIRPFSIAFGADQLDKKDNPNNERVLQSFFNWYYASIGVSTVLALTIIVYIQDQLGWEVGFGVPAILMVFSTLMFLLGSSLYIKVKARKSLFTGFIQVLVVAFKSRILAFPPNHSDEFYH</sequence>
<dbReference type="GO" id="GO:0016020">
    <property type="term" value="C:membrane"/>
    <property type="evidence" value="ECO:0007669"/>
    <property type="project" value="UniProtKB-SubCell"/>
</dbReference>
<accession>A0A834ZGR8</accession>
<dbReference type="InterPro" id="IPR000109">
    <property type="entry name" value="POT_fam"/>
</dbReference>
<dbReference type="Proteomes" id="UP000655225">
    <property type="component" value="Unassembled WGS sequence"/>
</dbReference>
<dbReference type="GO" id="GO:0022857">
    <property type="term" value="F:transmembrane transporter activity"/>
    <property type="evidence" value="ECO:0007669"/>
    <property type="project" value="InterPro"/>
</dbReference>
<dbReference type="EMBL" id="JABCRI010000004">
    <property type="protein sequence ID" value="KAF8407075.1"/>
    <property type="molecule type" value="Genomic_DNA"/>
</dbReference>
<evidence type="ECO:0000256" key="1">
    <source>
        <dbReference type="ARBA" id="ARBA00004141"/>
    </source>
</evidence>
<feature type="transmembrane region" description="Helical" evidence="6">
    <location>
        <begin position="241"/>
        <end position="261"/>
    </location>
</feature>
<evidence type="ECO:0000256" key="2">
    <source>
        <dbReference type="ARBA" id="ARBA00005982"/>
    </source>
</evidence>
<keyword evidence="3 6" id="KW-0812">Transmembrane</keyword>
<feature type="transmembrane region" description="Helical" evidence="6">
    <location>
        <begin position="183"/>
        <end position="202"/>
    </location>
</feature>
<evidence type="ECO:0000256" key="5">
    <source>
        <dbReference type="ARBA" id="ARBA00023136"/>
    </source>
</evidence>
<gene>
    <name evidence="7" type="ORF">HHK36_006200</name>
</gene>
<comment type="caution">
    <text evidence="7">The sequence shown here is derived from an EMBL/GenBank/DDBJ whole genome shotgun (WGS) entry which is preliminary data.</text>
</comment>
<comment type="similarity">
    <text evidence="2">Belongs to the major facilitator superfamily. Proton-dependent oligopeptide transporter (POT/PTR) (TC 2.A.17) family.</text>
</comment>
<evidence type="ECO:0000313" key="7">
    <source>
        <dbReference type="EMBL" id="KAF8407075.1"/>
    </source>
</evidence>
<name>A0A834ZGR8_TETSI</name>
<keyword evidence="8" id="KW-1185">Reference proteome</keyword>
<dbReference type="InterPro" id="IPR036259">
    <property type="entry name" value="MFS_trans_sf"/>
</dbReference>
<dbReference type="PANTHER" id="PTHR11654">
    <property type="entry name" value="OLIGOPEPTIDE TRANSPORTER-RELATED"/>
    <property type="match status" value="1"/>
</dbReference>
<organism evidence="7 8">
    <name type="scientific">Tetracentron sinense</name>
    <name type="common">Spur-leaf</name>
    <dbReference type="NCBI Taxonomy" id="13715"/>
    <lineage>
        <taxon>Eukaryota</taxon>
        <taxon>Viridiplantae</taxon>
        <taxon>Streptophyta</taxon>
        <taxon>Embryophyta</taxon>
        <taxon>Tracheophyta</taxon>
        <taxon>Spermatophyta</taxon>
        <taxon>Magnoliopsida</taxon>
        <taxon>Trochodendrales</taxon>
        <taxon>Trochodendraceae</taxon>
        <taxon>Tetracentron</taxon>
    </lineage>
</organism>
<reference evidence="7 8" key="1">
    <citation type="submission" date="2020-04" db="EMBL/GenBank/DDBJ databases">
        <title>Plant Genome Project.</title>
        <authorList>
            <person name="Zhang R.-G."/>
        </authorList>
    </citation>
    <scope>NUCLEOTIDE SEQUENCE [LARGE SCALE GENOMIC DNA]</scope>
    <source>
        <strain evidence="7">YNK0</strain>
        <tissue evidence="7">Leaf</tissue>
    </source>
</reference>
<evidence type="ECO:0000256" key="3">
    <source>
        <dbReference type="ARBA" id="ARBA00022692"/>
    </source>
</evidence>
<dbReference type="Gene3D" id="1.20.1250.20">
    <property type="entry name" value="MFS general substrate transporter like domains"/>
    <property type="match status" value="1"/>
</dbReference>
<feature type="transmembrane region" description="Helical" evidence="6">
    <location>
        <begin position="94"/>
        <end position="116"/>
    </location>
</feature>
<dbReference type="AlphaFoldDB" id="A0A834ZGR8"/>
<protein>
    <submittedName>
        <fullName evidence="7">Uncharacterized protein</fullName>
    </submittedName>
</protein>
<proteinExistence type="inferred from homology"/>